<dbReference type="Pfam" id="PF12079">
    <property type="entry name" value="DUF3558"/>
    <property type="match status" value="1"/>
</dbReference>
<dbReference type="InterPro" id="IPR024520">
    <property type="entry name" value="DUF3558"/>
</dbReference>
<dbReference type="RefSeq" id="WP_268755599.1">
    <property type="nucleotide sequence ID" value="NZ_CP113836.1"/>
</dbReference>
<organism evidence="2 3">
    <name type="scientific">Amycolatopsis cynarae</name>
    <dbReference type="NCBI Taxonomy" id="2995223"/>
    <lineage>
        <taxon>Bacteria</taxon>
        <taxon>Bacillati</taxon>
        <taxon>Actinomycetota</taxon>
        <taxon>Actinomycetes</taxon>
        <taxon>Pseudonocardiales</taxon>
        <taxon>Pseudonocardiaceae</taxon>
        <taxon>Amycolatopsis</taxon>
    </lineage>
</organism>
<dbReference type="EMBL" id="CP113836">
    <property type="protein sequence ID" value="WAL65442.1"/>
    <property type="molecule type" value="Genomic_DNA"/>
</dbReference>
<keyword evidence="1" id="KW-0732">Signal</keyword>
<gene>
    <name evidence="2" type="ORF">ORV05_31890</name>
</gene>
<feature type="chain" id="PRO_5045307531" evidence="1">
    <location>
        <begin position="21"/>
        <end position="173"/>
    </location>
</feature>
<dbReference type="Proteomes" id="UP001163203">
    <property type="component" value="Chromosome"/>
</dbReference>
<evidence type="ECO:0000313" key="2">
    <source>
        <dbReference type="EMBL" id="WAL65442.1"/>
    </source>
</evidence>
<feature type="signal peptide" evidence="1">
    <location>
        <begin position="1"/>
        <end position="20"/>
    </location>
</feature>
<dbReference type="PROSITE" id="PS51257">
    <property type="entry name" value="PROKAR_LIPOPROTEIN"/>
    <property type="match status" value="1"/>
</dbReference>
<protein>
    <submittedName>
        <fullName evidence="2">DUF3558 family protein</fullName>
    </submittedName>
</protein>
<keyword evidence="3" id="KW-1185">Reference proteome</keyword>
<reference evidence="2" key="1">
    <citation type="submission" date="2022-11" db="EMBL/GenBank/DDBJ databases">
        <authorList>
            <person name="Mo P."/>
        </authorList>
    </citation>
    <scope>NUCLEOTIDE SEQUENCE</scope>
    <source>
        <strain evidence="2">HUAS 11-8</strain>
    </source>
</reference>
<name>A0ABY7B0I3_9PSEU</name>
<sequence>MRGRIAVVGSLLLATACTTAVPGTPHPQTGRVTKAPAASTDPCSMITNDEAAAAGLSAPGEPEPGRPESRVPPGCVWHSGKPDASTDGEITVFYSTDLPVGDYYPSQPDGHEQFGGITWDHYRGLLGDVECDLAVTLSSKSFVALSGQNYTDPAKACDVVRKVAPIVAGHLAR</sequence>
<accession>A0ABY7B0I3</accession>
<evidence type="ECO:0000256" key="1">
    <source>
        <dbReference type="SAM" id="SignalP"/>
    </source>
</evidence>
<proteinExistence type="predicted"/>
<evidence type="ECO:0000313" key="3">
    <source>
        <dbReference type="Proteomes" id="UP001163203"/>
    </source>
</evidence>